<protein>
    <recommendedName>
        <fullName evidence="4">Syndecan 1</fullName>
    </recommendedName>
</protein>
<feature type="compositionally biased region" description="Basic residues" evidence="1">
    <location>
        <begin position="1"/>
        <end position="10"/>
    </location>
</feature>
<evidence type="ECO:0008006" key="4">
    <source>
        <dbReference type="Google" id="ProtNLM"/>
    </source>
</evidence>
<dbReference type="RefSeq" id="WP_127931553.1">
    <property type="nucleotide sequence ID" value="NZ_SAUN01000001.1"/>
</dbReference>
<feature type="compositionally biased region" description="Low complexity" evidence="1">
    <location>
        <begin position="252"/>
        <end position="264"/>
    </location>
</feature>
<gene>
    <name evidence="2" type="ORF">EDD27_1330</name>
</gene>
<accession>A0A438M0H6</accession>
<dbReference type="AlphaFoldDB" id="A0A438M0H6"/>
<proteinExistence type="predicted"/>
<keyword evidence="3" id="KW-1185">Reference proteome</keyword>
<evidence type="ECO:0000256" key="1">
    <source>
        <dbReference type="SAM" id="MobiDB-lite"/>
    </source>
</evidence>
<feature type="region of interest" description="Disordered" evidence="1">
    <location>
        <begin position="1"/>
        <end position="31"/>
    </location>
</feature>
<comment type="caution">
    <text evidence="2">The sequence shown here is derived from an EMBL/GenBank/DDBJ whole genome shotgun (WGS) entry which is preliminary data.</text>
</comment>
<feature type="compositionally biased region" description="Pro residues" evidence="1">
    <location>
        <begin position="265"/>
        <end position="276"/>
    </location>
</feature>
<feature type="compositionally biased region" description="Pro residues" evidence="1">
    <location>
        <begin position="13"/>
        <end position="24"/>
    </location>
</feature>
<dbReference type="Proteomes" id="UP000284824">
    <property type="component" value="Unassembled WGS sequence"/>
</dbReference>
<feature type="compositionally biased region" description="Basic and acidic residues" evidence="1">
    <location>
        <begin position="396"/>
        <end position="405"/>
    </location>
</feature>
<dbReference type="OrthoDB" id="3386230at2"/>
<sequence length="570" mass="59251">MRWPWSRRRSTAPPRPAPEWPSLPPLQRVIGSHPLTIPPEAFAASLAAWQNPSRLAPLAHDLSPDAPSGLLHDLAMPLPGTPRRPVLPAAPTPHNPTSAPPAHNPTVDSPIQRSPDVLPDRLPGDVPSVASYERPAEAPAAAPVQRSVVDATGTPAPPAPPKNATGTALRVPPQEADEPPGGPLPTSRMTGLEGETSVTLGAPPTVPGEAQGAPPGPIEAEDAPPVRTGGLVPALLQRSAATPPQRTLGDRAPAPSTDAPAHAAAPPPEDPSPTPRTPRLGLGAPITATATPPQRPAEATATQVQRTARQRSAGGSPAESPHGAPGEPAAPRLRSLGGPDQPHPHPQAVQPSPTRRLGLGAPIATATTAHLAIQRSHTDPLTDPAVPEDPTIPMHRPADLPHPPDEDLPLPVVPVLDPPPPEPAGRTLPTLATTPPLQPFTMTVQRRPPAAHEPRPTAPRPTAPLPVQRQEPAMASITFTPPTPPVSAPLPPQPVQRTVEAPDPAPPVPEPQVVTPATAPVATISTISTPPAAPTDDDLVKKLIDPLLRRIRAELRLDRERRGHLLNLPG</sequence>
<reference evidence="2 3" key="1">
    <citation type="submission" date="2019-01" db="EMBL/GenBank/DDBJ databases">
        <title>Sequencing the genomes of 1000 actinobacteria strains.</title>
        <authorList>
            <person name="Klenk H.-P."/>
        </authorList>
    </citation>
    <scope>NUCLEOTIDE SEQUENCE [LARGE SCALE GENOMIC DNA]</scope>
    <source>
        <strain evidence="2 3">DSM 43925</strain>
    </source>
</reference>
<evidence type="ECO:0000313" key="2">
    <source>
        <dbReference type="EMBL" id="RVX38998.1"/>
    </source>
</evidence>
<name>A0A438M0H6_9ACTN</name>
<dbReference type="EMBL" id="SAUN01000001">
    <property type="protein sequence ID" value="RVX38998.1"/>
    <property type="molecule type" value="Genomic_DNA"/>
</dbReference>
<feature type="region of interest" description="Disordered" evidence="1">
    <location>
        <begin position="57"/>
        <end position="514"/>
    </location>
</feature>
<feature type="compositionally biased region" description="Pro residues" evidence="1">
    <location>
        <begin position="481"/>
        <end position="494"/>
    </location>
</feature>
<evidence type="ECO:0000313" key="3">
    <source>
        <dbReference type="Proteomes" id="UP000284824"/>
    </source>
</evidence>
<organism evidence="2 3">
    <name type="scientific">Nonomuraea polychroma</name>
    <dbReference type="NCBI Taxonomy" id="46176"/>
    <lineage>
        <taxon>Bacteria</taxon>
        <taxon>Bacillati</taxon>
        <taxon>Actinomycetota</taxon>
        <taxon>Actinomycetes</taxon>
        <taxon>Streptosporangiales</taxon>
        <taxon>Streptosporangiaceae</taxon>
        <taxon>Nonomuraea</taxon>
    </lineage>
</organism>
<feature type="compositionally biased region" description="Pro residues" evidence="1">
    <location>
        <begin position="88"/>
        <end position="103"/>
    </location>
</feature>